<feature type="transmembrane region" description="Helical" evidence="5">
    <location>
        <begin position="303"/>
        <end position="325"/>
    </location>
</feature>
<dbReference type="EMBL" id="QBKN01000038">
    <property type="protein sequence ID" value="PTX39390.1"/>
    <property type="molecule type" value="Genomic_DNA"/>
</dbReference>
<feature type="transmembrane region" description="Helical" evidence="5">
    <location>
        <begin position="435"/>
        <end position="453"/>
    </location>
</feature>
<dbReference type="Proteomes" id="UP000244069">
    <property type="component" value="Unassembled WGS sequence"/>
</dbReference>
<dbReference type="InterPro" id="IPR020846">
    <property type="entry name" value="MFS_dom"/>
</dbReference>
<keyword evidence="4 5" id="KW-0472">Membrane</keyword>
<proteinExistence type="predicted"/>
<evidence type="ECO:0000313" key="8">
    <source>
        <dbReference type="Proteomes" id="UP000244069"/>
    </source>
</evidence>
<dbReference type="InterPro" id="IPR011701">
    <property type="entry name" value="MFS"/>
</dbReference>
<evidence type="ECO:0000256" key="2">
    <source>
        <dbReference type="ARBA" id="ARBA00022692"/>
    </source>
</evidence>
<evidence type="ECO:0000256" key="5">
    <source>
        <dbReference type="SAM" id="Phobius"/>
    </source>
</evidence>
<feature type="transmembrane region" description="Helical" evidence="5">
    <location>
        <begin position="230"/>
        <end position="249"/>
    </location>
</feature>
<sequence>MTEATGRKASPTVTLDPLAPLVVIATATMLALVVFTAPLTTLEAMTDALALSAGEQAWTMSGMPLGAAAGLLFAGALGDTTGRRRTLLGGLWLTALSSALAALAWSGPVLIAARILQGLGSAGIMACGLGIVGTVYRGAAQRRAAGIWAAALGAGVAVGPILASLMLGLAGWAAIHWVLAIFAAGLAVVGVVHLPESPRARARVDVAGGLLLMIAMGCALGAMTELRVGSPVRVAILAALAAVALLIFLTVERRSGNPVLQIGLFLRPDFAGATLAALASGAGVLALMSLVPTVLVRGFGVGPLSAAVILLAWSGLTVVAALYTGWLPERLSSRDRVVIALLGCMVGQLLLWGAHEGATWRIVLPGLLVAGISNGILNAALGHAAVQSVPSERSAMGSAANNTARYLGSAMGIAVISLLIAAPGPSGFFTGWHRAVALSALVSLGGAIAVLALSRRHA</sequence>
<feature type="transmembrane region" description="Helical" evidence="5">
    <location>
        <begin position="360"/>
        <end position="386"/>
    </location>
</feature>
<dbReference type="GO" id="GO:0022857">
    <property type="term" value="F:transmembrane transporter activity"/>
    <property type="evidence" value="ECO:0007669"/>
    <property type="project" value="InterPro"/>
</dbReference>
<comment type="caution">
    <text evidence="7">The sequence shown here is derived from an EMBL/GenBank/DDBJ whole genome shotgun (WGS) entry which is preliminary data.</text>
</comment>
<feature type="transmembrane region" description="Helical" evidence="5">
    <location>
        <begin position="111"/>
        <end position="135"/>
    </location>
</feature>
<keyword evidence="3 5" id="KW-1133">Transmembrane helix</keyword>
<organism evidence="7 8">
    <name type="scientific">Allosediminivita pacifica</name>
    <dbReference type="NCBI Taxonomy" id="1267769"/>
    <lineage>
        <taxon>Bacteria</taxon>
        <taxon>Pseudomonadati</taxon>
        <taxon>Pseudomonadota</taxon>
        <taxon>Alphaproteobacteria</taxon>
        <taxon>Rhodobacterales</taxon>
        <taxon>Paracoccaceae</taxon>
        <taxon>Allosediminivita</taxon>
    </lineage>
</organism>
<protein>
    <submittedName>
        <fullName evidence="7">MFS transporter</fullName>
    </submittedName>
</protein>
<dbReference type="InterPro" id="IPR036259">
    <property type="entry name" value="MFS_trans_sf"/>
</dbReference>
<keyword evidence="8" id="KW-1185">Reference proteome</keyword>
<dbReference type="Gene3D" id="1.20.1720.10">
    <property type="entry name" value="Multidrug resistance protein D"/>
    <property type="match status" value="1"/>
</dbReference>
<evidence type="ECO:0000259" key="6">
    <source>
        <dbReference type="PROSITE" id="PS50850"/>
    </source>
</evidence>
<feature type="domain" description="Major facilitator superfamily (MFS) profile" evidence="6">
    <location>
        <begin position="20"/>
        <end position="458"/>
    </location>
</feature>
<evidence type="ECO:0000256" key="1">
    <source>
        <dbReference type="ARBA" id="ARBA00004141"/>
    </source>
</evidence>
<name>A0A2T6A6C9_9RHOB</name>
<feature type="transmembrane region" description="Helical" evidence="5">
    <location>
        <begin position="87"/>
        <end position="105"/>
    </location>
</feature>
<reference evidence="7 8" key="1">
    <citation type="submission" date="2018-04" db="EMBL/GenBank/DDBJ databases">
        <title>Genomic Encyclopedia of Archaeal and Bacterial Type Strains, Phase II (KMG-II): from individual species to whole genera.</title>
        <authorList>
            <person name="Goeker M."/>
        </authorList>
    </citation>
    <scope>NUCLEOTIDE SEQUENCE [LARGE SCALE GENOMIC DNA]</scope>
    <source>
        <strain evidence="7 8">DSM 29329</strain>
    </source>
</reference>
<gene>
    <name evidence="7" type="ORF">C8N44_13820</name>
</gene>
<feature type="transmembrane region" description="Helical" evidence="5">
    <location>
        <begin position="337"/>
        <end position="354"/>
    </location>
</feature>
<dbReference type="Pfam" id="PF07690">
    <property type="entry name" value="MFS_1"/>
    <property type="match status" value="1"/>
</dbReference>
<dbReference type="PANTHER" id="PTHR42718">
    <property type="entry name" value="MAJOR FACILITATOR SUPERFAMILY MULTIDRUG TRANSPORTER MFSC"/>
    <property type="match status" value="1"/>
</dbReference>
<dbReference type="GO" id="GO:0016020">
    <property type="term" value="C:membrane"/>
    <property type="evidence" value="ECO:0007669"/>
    <property type="project" value="UniProtKB-SubCell"/>
</dbReference>
<dbReference type="AlphaFoldDB" id="A0A2T6A6C9"/>
<evidence type="ECO:0000256" key="4">
    <source>
        <dbReference type="ARBA" id="ARBA00023136"/>
    </source>
</evidence>
<feature type="transmembrane region" description="Helical" evidence="5">
    <location>
        <begin position="18"/>
        <end position="37"/>
    </location>
</feature>
<accession>A0A2T6A6C9</accession>
<dbReference type="PROSITE" id="PS50850">
    <property type="entry name" value="MFS"/>
    <property type="match status" value="1"/>
</dbReference>
<dbReference type="PANTHER" id="PTHR42718:SF49">
    <property type="entry name" value="EXPORT PROTEIN"/>
    <property type="match status" value="1"/>
</dbReference>
<feature type="transmembrane region" description="Helical" evidence="5">
    <location>
        <begin position="174"/>
        <end position="194"/>
    </location>
</feature>
<feature type="transmembrane region" description="Helical" evidence="5">
    <location>
        <begin position="206"/>
        <end position="224"/>
    </location>
</feature>
<dbReference type="RefSeq" id="WP_107978686.1">
    <property type="nucleotide sequence ID" value="NZ_BMEZ01000038.1"/>
</dbReference>
<feature type="transmembrane region" description="Helical" evidence="5">
    <location>
        <begin position="270"/>
        <end position="291"/>
    </location>
</feature>
<evidence type="ECO:0000256" key="3">
    <source>
        <dbReference type="ARBA" id="ARBA00022989"/>
    </source>
</evidence>
<feature type="transmembrane region" description="Helical" evidence="5">
    <location>
        <begin position="406"/>
        <end position="423"/>
    </location>
</feature>
<comment type="subcellular location">
    <subcellularLocation>
        <location evidence="1">Membrane</location>
        <topology evidence="1">Multi-pass membrane protein</topology>
    </subcellularLocation>
</comment>
<dbReference type="Gene3D" id="1.20.1250.20">
    <property type="entry name" value="MFS general substrate transporter like domains"/>
    <property type="match status" value="1"/>
</dbReference>
<dbReference type="SUPFAM" id="SSF103473">
    <property type="entry name" value="MFS general substrate transporter"/>
    <property type="match status" value="1"/>
</dbReference>
<dbReference type="OrthoDB" id="9812221at2"/>
<evidence type="ECO:0000313" key="7">
    <source>
        <dbReference type="EMBL" id="PTX39390.1"/>
    </source>
</evidence>
<feature type="transmembrane region" description="Helical" evidence="5">
    <location>
        <begin position="57"/>
        <end position="75"/>
    </location>
</feature>
<keyword evidence="2 5" id="KW-0812">Transmembrane</keyword>
<feature type="transmembrane region" description="Helical" evidence="5">
    <location>
        <begin position="147"/>
        <end position="168"/>
    </location>
</feature>